<dbReference type="Gene3D" id="1.10.510.10">
    <property type="entry name" value="Transferase(Phosphotransferase) domain 1"/>
    <property type="match status" value="1"/>
</dbReference>
<evidence type="ECO:0000256" key="7">
    <source>
        <dbReference type="PROSITE-ProRule" id="PRU10141"/>
    </source>
</evidence>
<feature type="binding site" evidence="7">
    <location>
        <position position="44"/>
    </location>
    <ligand>
        <name>ATP</name>
        <dbReference type="ChEBI" id="CHEBI:30616"/>
    </ligand>
</feature>
<dbReference type="Pfam" id="PF00069">
    <property type="entry name" value="Pkinase"/>
    <property type="match status" value="1"/>
</dbReference>
<evidence type="ECO:0000313" key="10">
    <source>
        <dbReference type="EMBL" id="NOK37141.1"/>
    </source>
</evidence>
<evidence type="ECO:0000256" key="6">
    <source>
        <dbReference type="ARBA" id="ARBA00022840"/>
    </source>
</evidence>
<comment type="similarity">
    <text evidence="1">Belongs to the protein kinase superfamily. NEK Ser/Thr protein kinase family. NIMA subfamily.</text>
</comment>
<dbReference type="RefSeq" id="WP_171437227.1">
    <property type="nucleotide sequence ID" value="NZ_JABFJV010000205.1"/>
</dbReference>
<dbReference type="Gene3D" id="3.30.200.20">
    <property type="entry name" value="Phosphorylase Kinase, domain 1"/>
    <property type="match status" value="1"/>
</dbReference>
<keyword evidence="5 10" id="KW-0418">Kinase</keyword>
<dbReference type="PROSITE" id="PS00108">
    <property type="entry name" value="PROTEIN_KINASE_ST"/>
    <property type="match status" value="1"/>
</dbReference>
<dbReference type="CDD" id="cd14014">
    <property type="entry name" value="STKc_PknB_like"/>
    <property type="match status" value="1"/>
</dbReference>
<evidence type="ECO:0000256" key="2">
    <source>
        <dbReference type="ARBA" id="ARBA00012513"/>
    </source>
</evidence>
<accession>A0A7Y4KNT6</accession>
<reference evidence="10 11" key="1">
    <citation type="submission" date="2020-05" db="EMBL/GenBank/DDBJ databases">
        <authorList>
            <person name="Whitworth D."/>
        </authorList>
    </citation>
    <scope>NUCLEOTIDE SEQUENCE [LARGE SCALE GENOMIC DNA]</scope>
    <source>
        <strain evidence="10 11">AB043B</strain>
    </source>
</reference>
<dbReference type="InterPro" id="IPR050660">
    <property type="entry name" value="NEK_Ser/Thr_kinase"/>
</dbReference>
<dbReference type="GO" id="GO:0005524">
    <property type="term" value="F:ATP binding"/>
    <property type="evidence" value="ECO:0007669"/>
    <property type="project" value="UniProtKB-UniRule"/>
</dbReference>
<feature type="domain" description="Protein kinase" evidence="9">
    <location>
        <begin position="17"/>
        <end position="284"/>
    </location>
</feature>
<evidence type="ECO:0000256" key="8">
    <source>
        <dbReference type="SAM" id="MobiDB-lite"/>
    </source>
</evidence>
<feature type="region of interest" description="Disordered" evidence="8">
    <location>
        <begin position="290"/>
        <end position="327"/>
    </location>
</feature>
<proteinExistence type="inferred from homology"/>
<gene>
    <name evidence="10" type="ORF">HMI49_28485</name>
</gene>
<organism evidence="10 11">
    <name type="scientific">Corallococcus exercitus</name>
    <dbReference type="NCBI Taxonomy" id="2316736"/>
    <lineage>
        <taxon>Bacteria</taxon>
        <taxon>Pseudomonadati</taxon>
        <taxon>Myxococcota</taxon>
        <taxon>Myxococcia</taxon>
        <taxon>Myxococcales</taxon>
        <taxon>Cystobacterineae</taxon>
        <taxon>Myxococcaceae</taxon>
        <taxon>Corallococcus</taxon>
    </lineage>
</organism>
<dbReference type="SUPFAM" id="SSF56112">
    <property type="entry name" value="Protein kinase-like (PK-like)"/>
    <property type="match status" value="1"/>
</dbReference>
<dbReference type="InterPro" id="IPR000719">
    <property type="entry name" value="Prot_kinase_dom"/>
</dbReference>
<protein>
    <recommendedName>
        <fullName evidence="2">non-specific serine/threonine protein kinase</fullName>
        <ecNumber evidence="2">2.7.11.1</ecNumber>
    </recommendedName>
</protein>
<dbReference type="GO" id="GO:0004674">
    <property type="term" value="F:protein serine/threonine kinase activity"/>
    <property type="evidence" value="ECO:0007669"/>
    <property type="project" value="UniProtKB-EC"/>
</dbReference>
<evidence type="ECO:0000313" key="11">
    <source>
        <dbReference type="Proteomes" id="UP000563426"/>
    </source>
</evidence>
<feature type="region of interest" description="Disordered" evidence="8">
    <location>
        <begin position="354"/>
        <end position="426"/>
    </location>
</feature>
<keyword evidence="4 7" id="KW-0547">Nucleotide-binding</keyword>
<dbReference type="EMBL" id="JABFJV010000205">
    <property type="protein sequence ID" value="NOK37141.1"/>
    <property type="molecule type" value="Genomic_DNA"/>
</dbReference>
<evidence type="ECO:0000259" key="9">
    <source>
        <dbReference type="PROSITE" id="PS50011"/>
    </source>
</evidence>
<dbReference type="PANTHER" id="PTHR43671:SF13">
    <property type="entry name" value="SERINE_THREONINE-PROTEIN KINASE NEK2"/>
    <property type="match status" value="1"/>
</dbReference>
<dbReference type="PROSITE" id="PS00107">
    <property type="entry name" value="PROTEIN_KINASE_ATP"/>
    <property type="match status" value="1"/>
</dbReference>
<feature type="compositionally biased region" description="Low complexity" evidence="8">
    <location>
        <begin position="362"/>
        <end position="382"/>
    </location>
</feature>
<keyword evidence="6 7" id="KW-0067">ATP-binding</keyword>
<dbReference type="InterPro" id="IPR008271">
    <property type="entry name" value="Ser/Thr_kinase_AS"/>
</dbReference>
<keyword evidence="3" id="KW-0808">Transferase</keyword>
<dbReference type="EC" id="2.7.11.1" evidence="2"/>
<evidence type="ECO:0000256" key="4">
    <source>
        <dbReference type="ARBA" id="ARBA00022741"/>
    </source>
</evidence>
<dbReference type="PROSITE" id="PS50011">
    <property type="entry name" value="PROTEIN_KINASE_DOM"/>
    <property type="match status" value="1"/>
</dbReference>
<dbReference type="InterPro" id="IPR017441">
    <property type="entry name" value="Protein_kinase_ATP_BS"/>
</dbReference>
<keyword evidence="11" id="KW-1185">Reference proteome</keyword>
<dbReference type="AlphaFoldDB" id="A0A7Y4KNT6"/>
<dbReference type="InterPro" id="IPR011009">
    <property type="entry name" value="Kinase-like_dom_sf"/>
</dbReference>
<name>A0A7Y4KNT6_9BACT</name>
<evidence type="ECO:0000256" key="1">
    <source>
        <dbReference type="ARBA" id="ARBA00010886"/>
    </source>
</evidence>
<evidence type="ECO:0000256" key="5">
    <source>
        <dbReference type="ARBA" id="ARBA00022777"/>
    </source>
</evidence>
<comment type="caution">
    <text evidence="10">The sequence shown here is derived from an EMBL/GenBank/DDBJ whole genome shotgun (WGS) entry which is preliminary data.</text>
</comment>
<dbReference type="PANTHER" id="PTHR43671">
    <property type="entry name" value="SERINE/THREONINE-PROTEIN KINASE NEK"/>
    <property type="match status" value="1"/>
</dbReference>
<dbReference type="Proteomes" id="UP000563426">
    <property type="component" value="Unassembled WGS sequence"/>
</dbReference>
<evidence type="ECO:0000256" key="3">
    <source>
        <dbReference type="ARBA" id="ARBA00022679"/>
    </source>
</evidence>
<dbReference type="SMART" id="SM00220">
    <property type="entry name" value="S_TKc"/>
    <property type="match status" value="1"/>
</dbReference>
<sequence>MTSNLIRLPSGTVIDGWHVVKELGNGGSAVVYLVEDNGKQYALKLARHRDASGDEMRTHARMMRELSIIASLNHPNIVSHRGSGYAEAGNLYLALEYVNGWTLGEWKERKHPTAHEILRVFVKIVSALAYMHRLGVLHRDLKLANVLIRKSDGEPVIVDFSSATHALADDLTDGGLPPGTDRYRAPEQFSFLREQRDEHRARYAFQVADEIFAVGVMLYELLTDPRPTEYRARWPLNDIDIPPDPARRVNPRVPEAFSDLVESILSRDPARRPVDTEVLRRELVELLEDPGPDYAAPVHPPSEQRQPEPSDGEVLPMPEPARKPRPRKLGTLAAGAAAAVLAGVVALWSVPREAPAPPTEPPVATRPVLPSVPSVPPKTVSPDMSTPAPIVPGDAGPSPAAVQEEASVKTQRPEAPKQARAGRVQKAPPLPDVCKLLPLAAALAAGCPGVQVRPEPFQCPAGAQEAMRDELGWNVDGERFQLVIDDQKGREEKPWFPAGADVVGVVPKGVTDPRHLQVAPPGTRFLGGKVYFIPEKTREGDPARVIVKYDRVKLPGKDELPVCFVVDTTADALKDTAIRTPNWTTGKPVSEWP</sequence>